<protein>
    <recommendedName>
        <fullName evidence="3">VWFA domain-containing protein</fullName>
    </recommendedName>
</protein>
<dbReference type="InterPro" id="IPR036465">
    <property type="entry name" value="vWFA_dom_sf"/>
</dbReference>
<evidence type="ECO:0000256" key="1">
    <source>
        <dbReference type="SAM" id="MobiDB-lite"/>
    </source>
</evidence>
<sequence>MSDWHLELQMLAQFHFIRPLWLLTLIPLAMVLMLRWRRDDVQQRLVFFPNHLRSALTLNQGGWRSQLPLKILMLLLLLAVIICAGPTWEREASPFGEDDAALMVLLDSSESMKQQDVAPDRLSRAKHKILDLIAARSGGKTGLMVFAGSAHVAMPVTSDAKVLQPYLEAISPEVMPLSGKAAQTALSQLAEQLPANTGNSVLLLTDGVDQLTIDAFERYFTEQFEHPPYQLLILAIGDPDVQSQVPVDVDSLANLADSTGGSLYRMTIDDADIQALERKIERFSMLNNDTSMPWLDEGYWLLWPLALLSLLWFRRGWLVKWSLVLALTLPSIAPQQAYAEITVSKAATEPQVTQVSFAERSWQWWLDLWLTPDQQGALWFNRGEFAKAAAAYHSVLNKGIAYYYGGEYKLAHSAFMQVQTDLGAYYAASALARQREYIAARKLLRTLAKKQDIAPELKADIEHNLKVIQGLIDEINQASASQANSMGDQETSIELPDDQPQTAEGADEQTSQDKMQSQNLTAEQMLGDPKLAEVWLKRVEANPEQFLRAKFQLQNLQPKGAQSTDNAKGGLQP</sequence>
<keyword evidence="5" id="KW-1185">Reference proteome</keyword>
<evidence type="ECO:0000256" key="2">
    <source>
        <dbReference type="SAM" id="Phobius"/>
    </source>
</evidence>
<keyword evidence="2" id="KW-1133">Transmembrane helix</keyword>
<dbReference type="Pfam" id="PF13519">
    <property type="entry name" value="VWA_2"/>
    <property type="match status" value="1"/>
</dbReference>
<dbReference type="PROSITE" id="PS50234">
    <property type="entry name" value="VWFA"/>
    <property type="match status" value="1"/>
</dbReference>
<feature type="transmembrane region" description="Helical" evidence="2">
    <location>
        <begin position="20"/>
        <end position="36"/>
    </location>
</feature>
<dbReference type="SUPFAM" id="SSF53300">
    <property type="entry name" value="vWA-like"/>
    <property type="match status" value="1"/>
</dbReference>
<feature type="compositionally biased region" description="Polar residues" evidence="1">
    <location>
        <begin position="480"/>
        <end position="492"/>
    </location>
</feature>
<dbReference type="KEGG" id="sbj:CF168_03005"/>
<keyword evidence="2" id="KW-0472">Membrane</keyword>
<dbReference type="RefSeq" id="WP_089066924.1">
    <property type="nucleotide sequence ID" value="NZ_CP022358.1"/>
</dbReference>
<dbReference type="PANTHER" id="PTHR22550">
    <property type="entry name" value="SPORE GERMINATION PROTEIN"/>
    <property type="match status" value="1"/>
</dbReference>
<organism evidence="4 5">
    <name type="scientific">Shewanella bicestrii</name>
    <dbReference type="NCBI Taxonomy" id="2018305"/>
    <lineage>
        <taxon>Bacteria</taxon>
        <taxon>Pseudomonadati</taxon>
        <taxon>Pseudomonadota</taxon>
        <taxon>Gammaproteobacteria</taxon>
        <taxon>Alteromonadales</taxon>
        <taxon>Shewanellaceae</taxon>
        <taxon>Shewanella</taxon>
    </lineage>
</organism>
<proteinExistence type="predicted"/>
<dbReference type="PANTHER" id="PTHR22550:SF14">
    <property type="entry name" value="VWFA DOMAIN-CONTAINING PROTEIN"/>
    <property type="match status" value="1"/>
</dbReference>
<feature type="compositionally biased region" description="Polar residues" evidence="1">
    <location>
        <begin position="553"/>
        <end position="566"/>
    </location>
</feature>
<name>A0A220UIY7_9GAMM</name>
<feature type="region of interest" description="Disordered" evidence="1">
    <location>
        <begin position="553"/>
        <end position="573"/>
    </location>
</feature>
<feature type="compositionally biased region" description="Polar residues" evidence="1">
    <location>
        <begin position="508"/>
        <end position="522"/>
    </location>
</feature>
<dbReference type="SMART" id="SM00327">
    <property type="entry name" value="VWA"/>
    <property type="match status" value="1"/>
</dbReference>
<feature type="region of interest" description="Disordered" evidence="1">
    <location>
        <begin position="480"/>
        <end position="524"/>
    </location>
</feature>
<evidence type="ECO:0000259" key="3">
    <source>
        <dbReference type="PROSITE" id="PS50234"/>
    </source>
</evidence>
<dbReference type="EMBL" id="CP022358">
    <property type="protein sequence ID" value="ASK67911.1"/>
    <property type="molecule type" value="Genomic_DNA"/>
</dbReference>
<dbReference type="InterPro" id="IPR050768">
    <property type="entry name" value="UPF0353/GerABKA_families"/>
</dbReference>
<dbReference type="AlphaFoldDB" id="A0A220UIY7"/>
<keyword evidence="2" id="KW-0812">Transmembrane</keyword>
<gene>
    <name evidence="4" type="ORF">CF168_03005</name>
</gene>
<dbReference type="InterPro" id="IPR002035">
    <property type="entry name" value="VWF_A"/>
</dbReference>
<feature type="domain" description="VWFA" evidence="3">
    <location>
        <begin position="101"/>
        <end position="283"/>
    </location>
</feature>
<accession>A0A220UIY7</accession>
<feature type="transmembrane region" description="Helical" evidence="2">
    <location>
        <begin position="71"/>
        <end position="88"/>
    </location>
</feature>
<reference evidence="4 5" key="1">
    <citation type="submission" date="2017-07" db="EMBL/GenBank/DDBJ databases">
        <title>Phenotypical and genomic characterization of a clinical isolate of Shewanella bicestrii sp. nov. producing an extended-spectrum beta-lactamase and a new oxacillinase variant.</title>
        <authorList>
            <person name="Jousset A.B."/>
            <person name="Bonnin R.A."/>
            <person name="Girlich D."/>
            <person name="Dabos L."/>
            <person name="Potron A."/>
            <person name="Dortet L."/>
            <person name="Glaser P."/>
            <person name="Naas T."/>
        </authorList>
    </citation>
    <scope>NUCLEOTIDE SEQUENCE [LARGE SCALE GENOMIC DNA]</scope>
    <source>
        <strain evidence="4 5">JAB-1</strain>
    </source>
</reference>
<dbReference type="Gene3D" id="3.40.50.410">
    <property type="entry name" value="von Willebrand factor, type A domain"/>
    <property type="match status" value="1"/>
</dbReference>
<evidence type="ECO:0000313" key="4">
    <source>
        <dbReference type="EMBL" id="ASK67911.1"/>
    </source>
</evidence>
<dbReference type="Proteomes" id="UP000198367">
    <property type="component" value="Chromosome"/>
</dbReference>
<evidence type="ECO:0000313" key="5">
    <source>
        <dbReference type="Proteomes" id="UP000198367"/>
    </source>
</evidence>